<organism evidence="2 3">
    <name type="scientific">Rhodococcus tibetensis</name>
    <dbReference type="NCBI Taxonomy" id="2965064"/>
    <lineage>
        <taxon>Bacteria</taxon>
        <taxon>Bacillati</taxon>
        <taxon>Actinomycetota</taxon>
        <taxon>Actinomycetes</taxon>
        <taxon>Mycobacteriales</taxon>
        <taxon>Nocardiaceae</taxon>
        <taxon>Rhodococcus</taxon>
    </lineage>
</organism>
<evidence type="ECO:0008006" key="4">
    <source>
        <dbReference type="Google" id="ProtNLM"/>
    </source>
</evidence>
<evidence type="ECO:0000313" key="2">
    <source>
        <dbReference type="EMBL" id="MCQ4122561.1"/>
    </source>
</evidence>
<dbReference type="Proteomes" id="UP001524501">
    <property type="component" value="Unassembled WGS sequence"/>
</dbReference>
<feature type="region of interest" description="Disordered" evidence="1">
    <location>
        <begin position="30"/>
        <end position="62"/>
    </location>
</feature>
<proteinExistence type="predicted"/>
<protein>
    <recommendedName>
        <fullName evidence="4">Transposase</fullName>
    </recommendedName>
</protein>
<reference evidence="2 3" key="1">
    <citation type="submission" date="2022-07" db="EMBL/GenBank/DDBJ databases">
        <title>Degradation activity of malathion, p-nitrophenol and potential low-temperature adaptation strategy of Rhodococcus sp. FXJ9.536.</title>
        <authorList>
            <person name="Huang J."/>
            <person name="Huang Y."/>
        </authorList>
    </citation>
    <scope>NUCLEOTIDE SEQUENCE [LARGE SCALE GENOMIC DNA]</scope>
    <source>
        <strain evidence="2 3">FXJ9.536</strain>
    </source>
</reference>
<comment type="caution">
    <text evidence="2">The sequence shown here is derived from an EMBL/GenBank/DDBJ whole genome shotgun (WGS) entry which is preliminary data.</text>
</comment>
<name>A0ABT1QJY5_9NOCA</name>
<gene>
    <name evidence="2" type="ORF">NOF53_25960</name>
</gene>
<keyword evidence="3" id="KW-1185">Reference proteome</keyword>
<dbReference type="RefSeq" id="WP_255974295.1">
    <property type="nucleotide sequence ID" value="NZ_JANFQF010000032.1"/>
</dbReference>
<sequence length="62" mass="7164">MQEMNRSFVDATARLAEKYGTVDRYLAELPHRHRNRETETSDETIDAMTVDDRGAITSTRAY</sequence>
<accession>A0ABT1QJY5</accession>
<evidence type="ECO:0000313" key="3">
    <source>
        <dbReference type="Proteomes" id="UP001524501"/>
    </source>
</evidence>
<evidence type="ECO:0000256" key="1">
    <source>
        <dbReference type="SAM" id="MobiDB-lite"/>
    </source>
</evidence>
<dbReference type="EMBL" id="JANFQF010000032">
    <property type="protein sequence ID" value="MCQ4122561.1"/>
    <property type="molecule type" value="Genomic_DNA"/>
</dbReference>